<dbReference type="Pfam" id="PF03176">
    <property type="entry name" value="MMPL"/>
    <property type="match status" value="1"/>
</dbReference>
<comment type="subcellular location">
    <subcellularLocation>
        <location evidence="1">Cell membrane</location>
        <topology evidence="1">Multi-pass membrane protein</topology>
    </subcellularLocation>
</comment>
<accession>A0ABN1D3E0</accession>
<keyword evidence="3" id="KW-1003">Cell membrane</keyword>
<reference evidence="10 11" key="1">
    <citation type="journal article" date="2019" name="Int. J. Syst. Evol. Microbiol.">
        <title>The Global Catalogue of Microorganisms (GCM) 10K type strain sequencing project: providing services to taxonomists for standard genome sequencing and annotation.</title>
        <authorList>
            <consortium name="The Broad Institute Genomics Platform"/>
            <consortium name="The Broad Institute Genome Sequencing Center for Infectious Disease"/>
            <person name="Wu L."/>
            <person name="Ma J."/>
        </authorList>
    </citation>
    <scope>NUCLEOTIDE SEQUENCE [LARGE SCALE GENOMIC DNA]</scope>
    <source>
        <strain evidence="10 11">JCM 5052</strain>
    </source>
</reference>
<keyword evidence="11" id="KW-1185">Reference proteome</keyword>
<dbReference type="InterPro" id="IPR050545">
    <property type="entry name" value="Mycobact_MmpL"/>
</dbReference>
<dbReference type="PANTHER" id="PTHR33406">
    <property type="entry name" value="MEMBRANE PROTEIN MJ1562-RELATED"/>
    <property type="match status" value="1"/>
</dbReference>
<evidence type="ECO:0000256" key="1">
    <source>
        <dbReference type="ARBA" id="ARBA00004651"/>
    </source>
</evidence>
<dbReference type="EMBL" id="BAAABZ010000027">
    <property type="protein sequence ID" value="GAA0533045.1"/>
    <property type="molecule type" value="Genomic_DNA"/>
</dbReference>
<dbReference type="SUPFAM" id="SSF82866">
    <property type="entry name" value="Multidrug efflux transporter AcrB transmembrane domain"/>
    <property type="match status" value="1"/>
</dbReference>
<dbReference type="Gene3D" id="1.20.1640.10">
    <property type="entry name" value="Multidrug efflux transporter AcrB transmembrane domain"/>
    <property type="match status" value="1"/>
</dbReference>
<feature type="domain" description="Membrane transport protein MMPL" evidence="9">
    <location>
        <begin position="1"/>
        <end position="135"/>
    </location>
</feature>
<keyword evidence="5 8" id="KW-1133">Transmembrane helix</keyword>
<evidence type="ECO:0000256" key="4">
    <source>
        <dbReference type="ARBA" id="ARBA00022692"/>
    </source>
</evidence>
<evidence type="ECO:0000313" key="11">
    <source>
        <dbReference type="Proteomes" id="UP001501576"/>
    </source>
</evidence>
<comment type="similarity">
    <text evidence="2">Belongs to the resistance-nodulation-cell division (RND) (TC 2.A.6) family. MmpL subfamily.</text>
</comment>
<proteinExistence type="inferred from homology"/>
<keyword evidence="6 8" id="KW-0472">Membrane</keyword>
<feature type="transmembrane region" description="Helical" evidence="8">
    <location>
        <begin position="69"/>
        <end position="93"/>
    </location>
</feature>
<gene>
    <name evidence="10" type="ORF">GCM10010390_39010</name>
</gene>
<evidence type="ECO:0000313" key="10">
    <source>
        <dbReference type="EMBL" id="GAA0533045.1"/>
    </source>
</evidence>
<dbReference type="InterPro" id="IPR004869">
    <property type="entry name" value="MMPL_dom"/>
</dbReference>
<evidence type="ECO:0000256" key="2">
    <source>
        <dbReference type="ARBA" id="ARBA00010157"/>
    </source>
</evidence>
<comment type="caution">
    <text evidence="10">The sequence shown here is derived from an EMBL/GenBank/DDBJ whole genome shotgun (WGS) entry which is preliminary data.</text>
</comment>
<organism evidence="10 11">
    <name type="scientific">Streptomyces mordarskii</name>
    <dbReference type="NCBI Taxonomy" id="1226758"/>
    <lineage>
        <taxon>Bacteria</taxon>
        <taxon>Bacillati</taxon>
        <taxon>Actinomycetota</taxon>
        <taxon>Actinomycetes</taxon>
        <taxon>Kitasatosporales</taxon>
        <taxon>Streptomycetaceae</taxon>
        <taxon>Streptomyces</taxon>
    </lineage>
</organism>
<feature type="transmembrane region" description="Helical" evidence="8">
    <location>
        <begin position="37"/>
        <end position="57"/>
    </location>
</feature>
<evidence type="ECO:0000259" key="9">
    <source>
        <dbReference type="Pfam" id="PF03176"/>
    </source>
</evidence>
<keyword evidence="4 8" id="KW-0812">Transmembrane</keyword>
<dbReference type="PANTHER" id="PTHR33406:SF11">
    <property type="entry name" value="MEMBRANE PROTEIN SCO6666-RELATED"/>
    <property type="match status" value="1"/>
</dbReference>
<evidence type="ECO:0000256" key="7">
    <source>
        <dbReference type="SAM" id="MobiDB-lite"/>
    </source>
</evidence>
<evidence type="ECO:0000256" key="8">
    <source>
        <dbReference type="SAM" id="Phobius"/>
    </source>
</evidence>
<evidence type="ECO:0000256" key="5">
    <source>
        <dbReference type="ARBA" id="ARBA00022989"/>
    </source>
</evidence>
<evidence type="ECO:0000256" key="3">
    <source>
        <dbReference type="ARBA" id="ARBA00022475"/>
    </source>
</evidence>
<evidence type="ECO:0000256" key="6">
    <source>
        <dbReference type="ARBA" id="ARBA00023136"/>
    </source>
</evidence>
<sequence length="152" mass="16474">MLFGLAMDYEVFMVSRIREAHVHGAAPLEAVLAGSRHASHVVTAAALILFAVFESFIPGGNTMLKPIAFALAVVCIDAFLVRMTLVPAVLALVGRAGWWLPKWLDRLLPDLDIEGNGSRRIGRKTARTVTARPRPSRSARPRASPHAGCLEP</sequence>
<protein>
    <recommendedName>
        <fullName evidence="9">Membrane transport protein MMPL domain-containing protein</fullName>
    </recommendedName>
</protein>
<dbReference type="Proteomes" id="UP001501576">
    <property type="component" value="Unassembled WGS sequence"/>
</dbReference>
<name>A0ABN1D3E0_9ACTN</name>
<feature type="region of interest" description="Disordered" evidence="7">
    <location>
        <begin position="122"/>
        <end position="152"/>
    </location>
</feature>